<dbReference type="Pfam" id="PF13416">
    <property type="entry name" value="SBP_bac_8"/>
    <property type="match status" value="1"/>
</dbReference>
<keyword evidence="7" id="KW-1185">Reference proteome</keyword>
<dbReference type="OrthoDB" id="9795569at2"/>
<organism evidence="6 7">
    <name type="scientific">Acuticoccus sediminis</name>
    <dbReference type="NCBI Taxonomy" id="2184697"/>
    <lineage>
        <taxon>Bacteria</taxon>
        <taxon>Pseudomonadati</taxon>
        <taxon>Pseudomonadota</taxon>
        <taxon>Alphaproteobacteria</taxon>
        <taxon>Hyphomicrobiales</taxon>
        <taxon>Amorphaceae</taxon>
        <taxon>Acuticoccus</taxon>
    </lineage>
</organism>
<evidence type="ECO:0000313" key="6">
    <source>
        <dbReference type="EMBL" id="RAI03245.1"/>
    </source>
</evidence>
<evidence type="ECO:0000256" key="1">
    <source>
        <dbReference type="ARBA" id="ARBA00004418"/>
    </source>
</evidence>
<dbReference type="RefSeq" id="WP_111341749.1">
    <property type="nucleotide sequence ID" value="NZ_QHHQ01000001.1"/>
</dbReference>
<dbReference type="PANTHER" id="PTHR43649">
    <property type="entry name" value="ARABINOSE-BINDING PROTEIN-RELATED"/>
    <property type="match status" value="1"/>
</dbReference>
<evidence type="ECO:0000256" key="4">
    <source>
        <dbReference type="ARBA" id="ARBA00022729"/>
    </source>
</evidence>
<keyword evidence="3" id="KW-0813">Transport</keyword>
<comment type="caution">
    <text evidence="6">The sequence shown here is derived from an EMBL/GenBank/DDBJ whole genome shotgun (WGS) entry which is preliminary data.</text>
</comment>
<keyword evidence="4" id="KW-0732">Signal</keyword>
<keyword evidence="5" id="KW-0574">Periplasm</keyword>
<sequence length="439" mass="48936">MSFTRRRFLQTSSAVAAGAASSQLLGIRQPFAQDTMNFKPEDGAELRLLRWSKFVQGDETLWMENTKKFTEATGVPVRVDNESWEDVRPKAAVAANVGSGPDIILGWFDDPHQYPDKLVPLTDLAEYLGNKYGGWYDAAQRYGKKGDEWIGLPLGASGARVVYRQKWVQEAGFETFPTDTQGFLDVAKKLKENGHPMGMALGHGVGDANGWLHTILWGFGGKMVDEENAVVLDSPETVAALEYVKELYQYFIPGTLSWLDPNNNKVFLAGELGATINGISIWYAAKNSDDPALQEMAKDIYHAQMPVGPVGKPTELHLFTQAMVFGYTKYPNAAKEYLRFMWEKEQYEPWQLAANGYISHPLAAYAENSVWTEIPKSEPYRDCVKNMLWNGYSGELGPASAATMADYIIVDMFAQAASGERSPKDAAKYAARRAERSYR</sequence>
<comment type="similarity">
    <text evidence="2">Belongs to the bacterial solute-binding protein 1 family.</text>
</comment>
<dbReference type="Proteomes" id="UP000249590">
    <property type="component" value="Unassembled WGS sequence"/>
</dbReference>
<comment type="subcellular location">
    <subcellularLocation>
        <location evidence="1">Periplasm</location>
    </subcellularLocation>
</comment>
<accession>A0A8B2NYM1</accession>
<evidence type="ECO:0000256" key="5">
    <source>
        <dbReference type="ARBA" id="ARBA00022764"/>
    </source>
</evidence>
<dbReference type="InterPro" id="IPR006059">
    <property type="entry name" value="SBP"/>
</dbReference>
<dbReference type="AlphaFoldDB" id="A0A8B2NYM1"/>
<dbReference type="InterPro" id="IPR006311">
    <property type="entry name" value="TAT_signal"/>
</dbReference>
<dbReference type="PROSITE" id="PS51318">
    <property type="entry name" value="TAT"/>
    <property type="match status" value="1"/>
</dbReference>
<protein>
    <submittedName>
        <fullName evidence="6">ABC transporter substrate-binding protein</fullName>
    </submittedName>
</protein>
<proteinExistence type="inferred from homology"/>
<evidence type="ECO:0000313" key="7">
    <source>
        <dbReference type="Proteomes" id="UP000249590"/>
    </source>
</evidence>
<gene>
    <name evidence="6" type="ORF">DLJ53_01615</name>
</gene>
<dbReference type="SUPFAM" id="SSF53850">
    <property type="entry name" value="Periplasmic binding protein-like II"/>
    <property type="match status" value="1"/>
</dbReference>
<evidence type="ECO:0000256" key="2">
    <source>
        <dbReference type="ARBA" id="ARBA00008520"/>
    </source>
</evidence>
<reference evidence="6 7" key="1">
    <citation type="submission" date="2018-05" db="EMBL/GenBank/DDBJ databases">
        <title>Acuticoccus sediminis sp. nov., isolated from deep-sea sediment of Indian Ocean.</title>
        <authorList>
            <person name="Liu X."/>
            <person name="Lai Q."/>
            <person name="Du Y."/>
            <person name="Sun F."/>
            <person name="Zhang X."/>
            <person name="Wang S."/>
            <person name="Shao Z."/>
        </authorList>
    </citation>
    <scope>NUCLEOTIDE SEQUENCE [LARGE SCALE GENOMIC DNA]</scope>
    <source>
        <strain evidence="6 7">PTG4-2</strain>
    </source>
</reference>
<name>A0A8B2NYM1_9HYPH</name>
<dbReference type="PANTHER" id="PTHR43649:SF34">
    <property type="entry name" value="ABC TRANSPORTER PERIPLASMIC-BINDING PROTEIN YCJN-RELATED"/>
    <property type="match status" value="1"/>
</dbReference>
<dbReference type="GO" id="GO:0042597">
    <property type="term" value="C:periplasmic space"/>
    <property type="evidence" value="ECO:0007669"/>
    <property type="project" value="UniProtKB-SubCell"/>
</dbReference>
<dbReference type="Gene3D" id="3.40.190.10">
    <property type="entry name" value="Periplasmic binding protein-like II"/>
    <property type="match status" value="1"/>
</dbReference>
<evidence type="ECO:0000256" key="3">
    <source>
        <dbReference type="ARBA" id="ARBA00022448"/>
    </source>
</evidence>
<dbReference type="EMBL" id="QHHQ01000001">
    <property type="protein sequence ID" value="RAI03245.1"/>
    <property type="molecule type" value="Genomic_DNA"/>
</dbReference>
<dbReference type="InterPro" id="IPR050490">
    <property type="entry name" value="Bact_solute-bd_prot1"/>
</dbReference>